<dbReference type="InterPro" id="IPR009030">
    <property type="entry name" value="Growth_fac_rcpt_cys_sf"/>
</dbReference>
<evidence type="ECO:0000256" key="10">
    <source>
        <dbReference type="ARBA" id="ARBA00022989"/>
    </source>
</evidence>
<dbReference type="FunFam" id="2.10.50.10:FF:000001">
    <property type="entry name" value="Ephrin type-A receptor 5"/>
    <property type="match status" value="1"/>
</dbReference>
<dbReference type="EC" id="2.7.10.1" evidence="2"/>
<dbReference type="SUPFAM" id="SSF57184">
    <property type="entry name" value="Growth factor receptor domain"/>
    <property type="match status" value="1"/>
</dbReference>
<dbReference type="Pfam" id="PF25599">
    <property type="entry name" value="Ephrin_CRD"/>
    <property type="match status" value="1"/>
</dbReference>
<dbReference type="AlphaFoldDB" id="A0A556VBR3"/>
<dbReference type="InterPro" id="IPR008979">
    <property type="entry name" value="Galactose-bd-like_sf"/>
</dbReference>
<evidence type="ECO:0000259" key="17">
    <source>
        <dbReference type="PROSITE" id="PS51550"/>
    </source>
</evidence>
<feature type="signal peptide" evidence="14">
    <location>
        <begin position="1"/>
        <end position="23"/>
    </location>
</feature>
<dbReference type="PROSITE" id="PS50011">
    <property type="entry name" value="PROTEIN_KINASE_DOM"/>
    <property type="match status" value="1"/>
</dbReference>
<dbReference type="SMART" id="SM00219">
    <property type="entry name" value="TyrKc"/>
    <property type="match status" value="1"/>
</dbReference>
<reference evidence="18 19" key="1">
    <citation type="journal article" date="2019" name="Genome Biol. Evol.">
        <title>Whole-Genome Sequencing of the Giant Devil Catfish, Bagarius yarrelli.</title>
        <authorList>
            <person name="Jiang W."/>
            <person name="Lv Y."/>
            <person name="Cheng L."/>
            <person name="Yang K."/>
            <person name="Chao B."/>
            <person name="Wang X."/>
            <person name="Li Y."/>
            <person name="Pan X."/>
            <person name="You X."/>
            <person name="Zhang Y."/>
            <person name="Yang J."/>
            <person name="Li J."/>
            <person name="Zhang X."/>
            <person name="Liu S."/>
            <person name="Sun C."/>
            <person name="Yang J."/>
            <person name="Shi Q."/>
        </authorList>
    </citation>
    <scope>NUCLEOTIDE SEQUENCE [LARGE SCALE GENOMIC DNA]</scope>
    <source>
        <strain evidence="18">JWS20170419001</strain>
        <tissue evidence="18">Muscle</tissue>
    </source>
</reference>
<dbReference type="InterPro" id="IPR020635">
    <property type="entry name" value="Tyr_kinase_cat_dom"/>
</dbReference>
<dbReference type="PROSITE" id="PS51550">
    <property type="entry name" value="EPH_LBD"/>
    <property type="match status" value="1"/>
</dbReference>
<dbReference type="CDD" id="cd00063">
    <property type="entry name" value="FN3"/>
    <property type="match status" value="1"/>
</dbReference>
<dbReference type="InterPro" id="IPR001090">
    <property type="entry name" value="Ephrin_rcpt_lig-bd_dom"/>
</dbReference>
<keyword evidence="19" id="KW-1185">Reference proteome</keyword>
<dbReference type="PRINTS" id="PR00109">
    <property type="entry name" value="TYRKINASE"/>
</dbReference>
<comment type="caution">
    <text evidence="18">The sequence shown here is derived from an EMBL/GenBank/DDBJ whole genome shotgun (WGS) entry which is preliminary data.</text>
</comment>
<dbReference type="Gene3D" id="3.30.200.20">
    <property type="entry name" value="Phosphorylase Kinase, domain 1"/>
    <property type="match status" value="1"/>
</dbReference>
<dbReference type="Gene3D" id="2.60.120.260">
    <property type="entry name" value="Galactose-binding domain-like"/>
    <property type="match status" value="2"/>
</dbReference>
<evidence type="ECO:0000313" key="18">
    <source>
        <dbReference type="EMBL" id="TTI61486.1"/>
    </source>
</evidence>
<evidence type="ECO:0000256" key="8">
    <source>
        <dbReference type="ARBA" id="ARBA00022777"/>
    </source>
</evidence>
<dbReference type="Pfam" id="PF07699">
    <property type="entry name" value="Ephrin_rec_like"/>
    <property type="match status" value="1"/>
</dbReference>
<dbReference type="GO" id="GO:0007411">
    <property type="term" value="P:axon guidance"/>
    <property type="evidence" value="ECO:0007669"/>
    <property type="project" value="TreeGrafter"/>
</dbReference>
<evidence type="ECO:0000256" key="12">
    <source>
        <dbReference type="ARBA" id="ARBA00023137"/>
    </source>
</evidence>
<dbReference type="InterPro" id="IPR001245">
    <property type="entry name" value="Ser-Thr/Tyr_kinase_cat_dom"/>
</dbReference>
<dbReference type="InterPro" id="IPR008266">
    <property type="entry name" value="Tyr_kinase_AS"/>
</dbReference>
<dbReference type="InterPro" id="IPR050449">
    <property type="entry name" value="Ephrin_rcpt_TKs"/>
</dbReference>
<dbReference type="SMART" id="SM01411">
    <property type="entry name" value="Ephrin_rec_like"/>
    <property type="match status" value="1"/>
</dbReference>
<feature type="domain" description="Fibronectin type-III" evidence="16">
    <location>
        <begin position="285"/>
        <end position="392"/>
    </location>
</feature>
<sequence>MEMTLVLCLLFFLFSVTFSGTFAQLAPIKENILDSSSARNLQWISEPPKAWQETQLKLGLDSAHSVYQGCKSTLNGTLKTLWTQWMAKKDAHQLQLDLLFAQNDKTPVIIKLLESDTPDVQTHLYDAQSLDLGKITRNGFHLGFVYSGSCMFISSVRVFYLKCPGFTVNQTSFKEASADSGRIRGQCVDGAKEVSVPKIECQSNGEWGEMQGSCICGAGYQKGGHVCAACGLGRYKAANENGECQLCPSNSKTSSEGASACDCKEGYARLQSDPLQLGCTRSPSAPLNLTIHHLNITALILNWATPADLGGRQEVMYDVECRQKTGESHALWVPCDDTLSINPQSRGLTETMANITGLQQHVSYQVTVRAYNRISQKLGTSGSAQSITIDSGQILDSVNERLLSGVKDVLVDRSRVTLGKVLGEVEIYTQDDLQTFLKEAEIMQHFDHDNIVKLLGVTLVTGQDSSIPVPLVILPFLKHRDLRRFLIATRYGDIPMFVPHQSLLRFMIDISSGMEYLSSKGFLHRDLAARNCMLGDDLCVRVADFGLSKQIYSSNYYRQNVAIRMPIKWMAMESLSESIYTSKSDVWSFGVTMWEIVSRGRTPYPGIPNHELLELLERGHRLKQGDCDSKVYEVMLSCWHKEPSQRPCFAELAQRLKALLCELPPLEPSKENYYINQGLEAANATQSNAAEPETEKAEGNIYLSAPVAKTACATEKE</sequence>
<evidence type="ECO:0000313" key="19">
    <source>
        <dbReference type="Proteomes" id="UP000319801"/>
    </source>
</evidence>
<evidence type="ECO:0000256" key="13">
    <source>
        <dbReference type="ARBA" id="ARBA00023170"/>
    </source>
</evidence>
<dbReference type="InterPro" id="IPR011641">
    <property type="entry name" value="Tyr-kin_ephrin_A/B_rcpt-like"/>
</dbReference>
<evidence type="ECO:0000259" key="16">
    <source>
        <dbReference type="PROSITE" id="PS50853"/>
    </source>
</evidence>
<keyword evidence="9" id="KW-0067">ATP-binding</keyword>
<keyword evidence="8 18" id="KW-0418">Kinase</keyword>
<keyword evidence="13 18" id="KW-0675">Receptor</keyword>
<dbReference type="FunFam" id="1.10.510.10:FF:000089">
    <property type="entry name" value="Tyrosine-protein kinase receptor TYRO3"/>
    <property type="match status" value="1"/>
</dbReference>
<accession>A0A556VBR3</accession>
<name>A0A556VBR3_BAGYA</name>
<keyword evidence="11" id="KW-0472">Membrane</keyword>
<evidence type="ECO:0000259" key="15">
    <source>
        <dbReference type="PROSITE" id="PS50011"/>
    </source>
</evidence>
<keyword evidence="3" id="KW-0597">Phosphoprotein</keyword>
<dbReference type="Proteomes" id="UP000319801">
    <property type="component" value="Unassembled WGS sequence"/>
</dbReference>
<dbReference type="InterPro" id="IPR013783">
    <property type="entry name" value="Ig-like_fold"/>
</dbReference>
<dbReference type="PROSITE" id="PS50853">
    <property type="entry name" value="FN3"/>
    <property type="match status" value="1"/>
</dbReference>
<evidence type="ECO:0000256" key="5">
    <source>
        <dbReference type="ARBA" id="ARBA00022692"/>
    </source>
</evidence>
<evidence type="ECO:0000256" key="1">
    <source>
        <dbReference type="ARBA" id="ARBA00004479"/>
    </source>
</evidence>
<dbReference type="SUPFAM" id="SSF49265">
    <property type="entry name" value="Fibronectin type III"/>
    <property type="match status" value="1"/>
</dbReference>
<dbReference type="SMART" id="SM00060">
    <property type="entry name" value="FN3"/>
    <property type="match status" value="1"/>
</dbReference>
<evidence type="ECO:0000256" key="6">
    <source>
        <dbReference type="ARBA" id="ARBA00022737"/>
    </source>
</evidence>
<dbReference type="GO" id="GO:0005005">
    <property type="term" value="F:transmembrane-ephrin receptor activity"/>
    <property type="evidence" value="ECO:0007669"/>
    <property type="project" value="TreeGrafter"/>
</dbReference>
<dbReference type="GO" id="GO:0030425">
    <property type="term" value="C:dendrite"/>
    <property type="evidence" value="ECO:0007669"/>
    <property type="project" value="TreeGrafter"/>
</dbReference>
<dbReference type="PANTHER" id="PTHR46877">
    <property type="entry name" value="EPH RECEPTOR A5"/>
    <property type="match status" value="1"/>
</dbReference>
<dbReference type="Gene3D" id="2.60.40.10">
    <property type="entry name" value="Immunoglobulins"/>
    <property type="match status" value="1"/>
</dbReference>
<proteinExistence type="predicted"/>
<comment type="subcellular location">
    <subcellularLocation>
        <location evidence="1">Membrane</location>
        <topology evidence="1">Single-pass type I membrane protein</topology>
    </subcellularLocation>
</comment>
<evidence type="ECO:0000256" key="11">
    <source>
        <dbReference type="ARBA" id="ARBA00023136"/>
    </source>
</evidence>
<dbReference type="SMART" id="SM00615">
    <property type="entry name" value="EPH_lbd"/>
    <property type="match status" value="1"/>
</dbReference>
<evidence type="ECO:0000256" key="3">
    <source>
        <dbReference type="ARBA" id="ARBA00022553"/>
    </source>
</evidence>
<keyword evidence="14" id="KW-0732">Signal</keyword>
<keyword evidence="12" id="KW-0829">Tyrosine-protein kinase</keyword>
<dbReference type="InterPro" id="IPR000719">
    <property type="entry name" value="Prot_kinase_dom"/>
</dbReference>
<dbReference type="SUPFAM" id="SSF56112">
    <property type="entry name" value="Protein kinase-like (PK-like)"/>
    <property type="match status" value="1"/>
</dbReference>
<evidence type="ECO:0000256" key="2">
    <source>
        <dbReference type="ARBA" id="ARBA00011902"/>
    </source>
</evidence>
<dbReference type="SUPFAM" id="SSF49785">
    <property type="entry name" value="Galactose-binding domain-like"/>
    <property type="match status" value="1"/>
</dbReference>
<dbReference type="PANTHER" id="PTHR46877:SF14">
    <property type="entry name" value="RECEPTOR PROTEIN-TYROSINE KINASE"/>
    <property type="match status" value="1"/>
</dbReference>
<evidence type="ECO:0000256" key="14">
    <source>
        <dbReference type="SAM" id="SignalP"/>
    </source>
</evidence>
<feature type="chain" id="PRO_5021800195" description="receptor protein-tyrosine kinase" evidence="14">
    <location>
        <begin position="24"/>
        <end position="717"/>
    </location>
</feature>
<keyword evidence="6" id="KW-0677">Repeat</keyword>
<dbReference type="InterPro" id="IPR036116">
    <property type="entry name" value="FN3_sf"/>
</dbReference>
<dbReference type="Pfam" id="PF00041">
    <property type="entry name" value="fn3"/>
    <property type="match status" value="1"/>
</dbReference>
<feature type="domain" description="Eph LBD" evidence="17">
    <location>
        <begin position="1"/>
        <end position="168"/>
    </location>
</feature>
<evidence type="ECO:0000256" key="9">
    <source>
        <dbReference type="ARBA" id="ARBA00022840"/>
    </source>
</evidence>
<keyword evidence="4" id="KW-0808">Transferase</keyword>
<dbReference type="InterPro" id="IPR003961">
    <property type="entry name" value="FN3_dom"/>
</dbReference>
<keyword evidence="7" id="KW-0547">Nucleotide-binding</keyword>
<dbReference type="Gene3D" id="2.10.50.10">
    <property type="entry name" value="Tumor Necrosis Factor Receptor, subunit A, domain 2"/>
    <property type="match status" value="1"/>
</dbReference>
<dbReference type="GO" id="GO:0005886">
    <property type="term" value="C:plasma membrane"/>
    <property type="evidence" value="ECO:0007669"/>
    <property type="project" value="TreeGrafter"/>
</dbReference>
<dbReference type="GO" id="GO:0005524">
    <property type="term" value="F:ATP binding"/>
    <property type="evidence" value="ECO:0007669"/>
    <property type="project" value="UniProtKB-KW"/>
</dbReference>
<evidence type="ECO:0000256" key="4">
    <source>
        <dbReference type="ARBA" id="ARBA00022679"/>
    </source>
</evidence>
<keyword evidence="10" id="KW-1133">Transmembrane helix</keyword>
<protein>
    <recommendedName>
        <fullName evidence="2">receptor protein-tyrosine kinase</fullName>
        <ecNumber evidence="2">2.7.10.1</ecNumber>
    </recommendedName>
</protein>
<gene>
    <name evidence="18" type="ORF">Baya_15462</name>
</gene>
<dbReference type="InterPro" id="IPR011009">
    <property type="entry name" value="Kinase-like_dom_sf"/>
</dbReference>
<keyword evidence="5" id="KW-0812">Transmembrane</keyword>
<dbReference type="PROSITE" id="PS00109">
    <property type="entry name" value="PROTEIN_KINASE_TYR"/>
    <property type="match status" value="1"/>
</dbReference>
<evidence type="ECO:0000256" key="7">
    <source>
        <dbReference type="ARBA" id="ARBA00022741"/>
    </source>
</evidence>
<feature type="domain" description="Protein kinase" evidence="15">
    <location>
        <begin position="372"/>
        <end position="660"/>
    </location>
</feature>
<organism evidence="18 19">
    <name type="scientific">Bagarius yarrelli</name>
    <name type="common">Goonch</name>
    <name type="synonym">Bagrus yarrelli</name>
    <dbReference type="NCBI Taxonomy" id="175774"/>
    <lineage>
        <taxon>Eukaryota</taxon>
        <taxon>Metazoa</taxon>
        <taxon>Chordata</taxon>
        <taxon>Craniata</taxon>
        <taxon>Vertebrata</taxon>
        <taxon>Euteleostomi</taxon>
        <taxon>Actinopterygii</taxon>
        <taxon>Neopterygii</taxon>
        <taxon>Teleostei</taxon>
        <taxon>Ostariophysi</taxon>
        <taxon>Siluriformes</taxon>
        <taxon>Sisoridae</taxon>
        <taxon>Sisorinae</taxon>
        <taxon>Bagarius</taxon>
    </lineage>
</organism>
<dbReference type="Pfam" id="PF07714">
    <property type="entry name" value="PK_Tyr_Ser-Thr"/>
    <property type="match status" value="1"/>
</dbReference>
<dbReference type="Gene3D" id="2.60.40.1770">
    <property type="entry name" value="ephrin a2 ectodomain"/>
    <property type="match status" value="1"/>
</dbReference>
<dbReference type="Gene3D" id="1.10.510.10">
    <property type="entry name" value="Transferase(Phosphotransferase) domain 1"/>
    <property type="match status" value="1"/>
</dbReference>
<dbReference type="EMBL" id="VCAZ01000216">
    <property type="protein sequence ID" value="TTI61486.1"/>
    <property type="molecule type" value="Genomic_DNA"/>
</dbReference>
<dbReference type="OrthoDB" id="98077at2759"/>